<name>A0A2P2LNV4_RHIMU</name>
<dbReference type="AlphaFoldDB" id="A0A2P2LNV4"/>
<sequence length="50" mass="5835">MSIESLNGRKLFILFIDNLLPFLTKDLVTGRFTRKSSSMSHPFPFLEFLE</sequence>
<protein>
    <submittedName>
        <fullName evidence="1">Uncharacterized protein</fullName>
    </submittedName>
</protein>
<evidence type="ECO:0000313" key="1">
    <source>
        <dbReference type="EMBL" id="MBX19654.1"/>
    </source>
</evidence>
<organism evidence="1">
    <name type="scientific">Rhizophora mucronata</name>
    <name type="common">Asiatic mangrove</name>
    <dbReference type="NCBI Taxonomy" id="61149"/>
    <lineage>
        <taxon>Eukaryota</taxon>
        <taxon>Viridiplantae</taxon>
        <taxon>Streptophyta</taxon>
        <taxon>Embryophyta</taxon>
        <taxon>Tracheophyta</taxon>
        <taxon>Spermatophyta</taxon>
        <taxon>Magnoliopsida</taxon>
        <taxon>eudicotyledons</taxon>
        <taxon>Gunneridae</taxon>
        <taxon>Pentapetalae</taxon>
        <taxon>rosids</taxon>
        <taxon>fabids</taxon>
        <taxon>Malpighiales</taxon>
        <taxon>Rhizophoraceae</taxon>
        <taxon>Rhizophora</taxon>
    </lineage>
</organism>
<reference evidence="1" key="1">
    <citation type="submission" date="2018-02" db="EMBL/GenBank/DDBJ databases">
        <title>Rhizophora mucronata_Transcriptome.</title>
        <authorList>
            <person name="Meera S.P."/>
            <person name="Sreeshan A."/>
            <person name="Augustine A."/>
        </authorList>
    </citation>
    <scope>NUCLEOTIDE SEQUENCE</scope>
    <source>
        <tissue evidence="1">Leaf</tissue>
    </source>
</reference>
<proteinExistence type="predicted"/>
<dbReference type="EMBL" id="GGEC01039170">
    <property type="protein sequence ID" value="MBX19654.1"/>
    <property type="molecule type" value="Transcribed_RNA"/>
</dbReference>
<accession>A0A2P2LNV4</accession>